<dbReference type="InterPro" id="IPR050445">
    <property type="entry name" value="Bact_polysacc_biosynth/exp"/>
</dbReference>
<keyword evidence="2" id="KW-1133">Transmembrane helix</keyword>
<keyword evidence="2" id="KW-0812">Transmembrane</keyword>
<evidence type="ECO:0000313" key="3">
    <source>
        <dbReference type="EMBL" id="QOL83200.1"/>
    </source>
</evidence>
<reference evidence="3 4" key="1">
    <citation type="submission" date="2019-10" db="EMBL/GenBank/DDBJ databases">
        <title>Pseudopuniceibacterium sp. HQ09 islated from Antarctica.</title>
        <authorList>
            <person name="Liao L."/>
            <person name="Su S."/>
            <person name="Chen B."/>
            <person name="Yu Y."/>
        </authorList>
    </citation>
    <scope>NUCLEOTIDE SEQUENCE [LARGE SCALE GENOMIC DNA]</scope>
    <source>
        <strain evidence="3 4">HQ09</strain>
    </source>
</reference>
<keyword evidence="2" id="KW-0472">Membrane</keyword>
<feature type="coiled-coil region" evidence="1">
    <location>
        <begin position="224"/>
        <end position="272"/>
    </location>
</feature>
<gene>
    <name evidence="3" type="ORF">F3W81_12360</name>
</gene>
<keyword evidence="1" id="KW-0175">Coiled coil</keyword>
<proteinExistence type="predicted"/>
<name>A0A7L9WVV3_9RHOB</name>
<dbReference type="GO" id="GO:0005886">
    <property type="term" value="C:plasma membrane"/>
    <property type="evidence" value="ECO:0007669"/>
    <property type="project" value="TreeGrafter"/>
</dbReference>
<dbReference type="Proteomes" id="UP000594118">
    <property type="component" value="Chromosome"/>
</dbReference>
<dbReference type="PANTHER" id="PTHR32309">
    <property type="entry name" value="TYROSINE-PROTEIN KINASE"/>
    <property type="match status" value="1"/>
</dbReference>
<dbReference type="KEGG" id="pshq:F3W81_12360"/>
<feature type="transmembrane region" description="Helical" evidence="2">
    <location>
        <begin position="347"/>
        <end position="369"/>
    </location>
</feature>
<evidence type="ECO:0000256" key="1">
    <source>
        <dbReference type="SAM" id="Coils"/>
    </source>
</evidence>
<dbReference type="GO" id="GO:0004713">
    <property type="term" value="F:protein tyrosine kinase activity"/>
    <property type="evidence" value="ECO:0007669"/>
    <property type="project" value="TreeGrafter"/>
</dbReference>
<dbReference type="AlphaFoldDB" id="A0A7L9WVV3"/>
<protein>
    <submittedName>
        <fullName evidence="3">Capsule biosynthesis protein</fullName>
    </submittedName>
</protein>
<evidence type="ECO:0000256" key="2">
    <source>
        <dbReference type="SAM" id="Phobius"/>
    </source>
</evidence>
<dbReference type="EMBL" id="CP045201">
    <property type="protein sequence ID" value="QOL83200.1"/>
    <property type="molecule type" value="Genomic_DNA"/>
</dbReference>
<sequence length="373" mass="41202">MRRRHWLLLGSFVLLVVAPLALSAWYLWARAADQYASTVGFSVRTEEQSPAIALLGGITDLSGSSSSDTDILYEYMHSQELVAEMDAALDLRRLWAGAGSDWRQPGSDPVFAFDPGGAIEDLVTYWQRMVRIRYDAGTGLIEVRVLAFAPQDATLIAEALLAKASEMINTLSDIAQADAIRTAKAELSLSLERLKGARQAVTGFRNRHQLVDPGTDIATQAGLLAQLQAQLAESLIDVDMLRETARDSDPRLKQAERRIEMVERRIAAERGKLGMGAPHGEGDVLANLVGQYEALVVDREFARQSYTAALAAFDAAQAEARRKSRYLAPYIRPTRAETSRFPERGKWTIYLGIFAGLGWMILTLSGYAIKDRR</sequence>
<accession>A0A7L9WVV3</accession>
<organism evidence="3 4">
    <name type="scientific">Pseudooceanicola spongiae</name>
    <dbReference type="NCBI Taxonomy" id="2613965"/>
    <lineage>
        <taxon>Bacteria</taxon>
        <taxon>Pseudomonadati</taxon>
        <taxon>Pseudomonadota</taxon>
        <taxon>Alphaproteobacteria</taxon>
        <taxon>Rhodobacterales</taxon>
        <taxon>Paracoccaceae</taxon>
        <taxon>Pseudooceanicola</taxon>
    </lineage>
</organism>
<keyword evidence="4" id="KW-1185">Reference proteome</keyword>
<dbReference type="PANTHER" id="PTHR32309:SF13">
    <property type="entry name" value="FERRIC ENTEROBACTIN TRANSPORT PROTEIN FEPE"/>
    <property type="match status" value="1"/>
</dbReference>
<evidence type="ECO:0000313" key="4">
    <source>
        <dbReference type="Proteomes" id="UP000594118"/>
    </source>
</evidence>